<evidence type="ECO:0000313" key="3">
    <source>
        <dbReference type="Proteomes" id="UP000190056"/>
    </source>
</evidence>
<protein>
    <submittedName>
        <fullName evidence="2">Small protein</fullName>
    </submittedName>
</protein>
<organism evidence="2 3">
    <name type="scientific">Cylindrospermopsis raciborskii CENA302</name>
    <dbReference type="NCBI Taxonomy" id="1170768"/>
    <lineage>
        <taxon>Bacteria</taxon>
        <taxon>Bacillati</taxon>
        <taxon>Cyanobacteriota</taxon>
        <taxon>Cyanophyceae</taxon>
        <taxon>Nostocales</taxon>
        <taxon>Aphanizomenonaceae</taxon>
        <taxon>Cylindrospermopsis</taxon>
    </lineage>
</organism>
<dbReference type="PANTHER" id="PTHR37525:SF1">
    <property type="entry name" value="UPF0175 PROTEIN SSL1255"/>
    <property type="match status" value="1"/>
</dbReference>
<evidence type="ECO:0000256" key="1">
    <source>
        <dbReference type="ARBA" id="ARBA00005651"/>
    </source>
</evidence>
<name>A0A9Q5QWE2_9CYAN</name>
<reference evidence="2 3" key="1">
    <citation type="submission" date="2017-01" db="EMBL/GenBank/DDBJ databases">
        <authorList>
            <person name="Abreu V.A."/>
            <person name="Popin R.V."/>
            <person name="Rigonato J."/>
            <person name="Andreote A.P."/>
            <person name="Schaker P.C."/>
            <person name="Hoff-Risseti C."/>
            <person name="Alvarenga D.O."/>
            <person name="Varani A.M."/>
            <person name="Fiore M.F."/>
        </authorList>
    </citation>
    <scope>NUCLEOTIDE SEQUENCE [LARGE SCALE GENOMIC DNA]</scope>
    <source>
        <strain evidence="2 3">CENA302</strain>
    </source>
</reference>
<proteinExistence type="inferred from homology"/>
<dbReference type="Pfam" id="PF03683">
    <property type="entry name" value="UPF0175"/>
    <property type="match status" value="1"/>
</dbReference>
<dbReference type="PANTHER" id="PTHR37525">
    <property type="entry name" value="UPF0175 PROTEIN SSL1255"/>
    <property type="match status" value="1"/>
</dbReference>
<sequence>MYQVTIDVPEETALSLKIAPEKLGEEMRLVAAIKLYELGKISSGAAANLAGIPKVVFLTKLADYGVDTFKSSEIELIEDLNNA</sequence>
<accession>A0A9Q5QWE2</accession>
<dbReference type="InterPro" id="IPR005368">
    <property type="entry name" value="UPF0175"/>
</dbReference>
<comment type="caution">
    <text evidence="2">The sequence shown here is derived from an EMBL/GenBank/DDBJ whole genome shotgun (WGS) entry which is preliminary data.</text>
</comment>
<dbReference type="AlphaFoldDB" id="A0A9Q5QWE2"/>
<comment type="similarity">
    <text evidence="1">Belongs to the UPF0175 family.</text>
</comment>
<dbReference type="RefSeq" id="WP_061546622.1">
    <property type="nucleotide sequence ID" value="NZ_MTPU01000040.1"/>
</dbReference>
<dbReference type="Proteomes" id="UP000190056">
    <property type="component" value="Unassembled WGS sequence"/>
</dbReference>
<evidence type="ECO:0000313" key="2">
    <source>
        <dbReference type="EMBL" id="OPH09575.1"/>
    </source>
</evidence>
<dbReference type="EMBL" id="MTPU01000040">
    <property type="protein sequence ID" value="OPH09575.1"/>
    <property type="molecule type" value="Genomic_DNA"/>
</dbReference>
<gene>
    <name evidence="2" type="ORF">CENA302_09940</name>
</gene>
<dbReference type="InterPro" id="IPR052264">
    <property type="entry name" value="UPF0175_domain"/>
</dbReference>